<sequence length="61" mass="6844">MATHFQAAFLSCSSSSSEDTDRASPLPAPRLMGFSLRFADWSRLFYSSRYTLMTQGLLAFN</sequence>
<dbReference type="AlphaFoldDB" id="A0A5B7CL12"/>
<accession>A0A5B7CL12</accession>
<name>A0A5B7CL12_PORTR</name>
<feature type="region of interest" description="Disordered" evidence="1">
    <location>
        <begin position="1"/>
        <end position="29"/>
    </location>
</feature>
<comment type="caution">
    <text evidence="2">The sequence shown here is derived from an EMBL/GenBank/DDBJ whole genome shotgun (WGS) entry which is preliminary data.</text>
</comment>
<keyword evidence="3" id="KW-1185">Reference proteome</keyword>
<organism evidence="2 3">
    <name type="scientific">Portunus trituberculatus</name>
    <name type="common">Swimming crab</name>
    <name type="synonym">Neptunus trituberculatus</name>
    <dbReference type="NCBI Taxonomy" id="210409"/>
    <lineage>
        <taxon>Eukaryota</taxon>
        <taxon>Metazoa</taxon>
        <taxon>Ecdysozoa</taxon>
        <taxon>Arthropoda</taxon>
        <taxon>Crustacea</taxon>
        <taxon>Multicrustacea</taxon>
        <taxon>Malacostraca</taxon>
        <taxon>Eumalacostraca</taxon>
        <taxon>Eucarida</taxon>
        <taxon>Decapoda</taxon>
        <taxon>Pleocyemata</taxon>
        <taxon>Brachyura</taxon>
        <taxon>Eubrachyura</taxon>
        <taxon>Portunoidea</taxon>
        <taxon>Portunidae</taxon>
        <taxon>Portuninae</taxon>
        <taxon>Portunus</taxon>
    </lineage>
</organism>
<protein>
    <submittedName>
        <fullName evidence="2">Uncharacterized protein</fullName>
    </submittedName>
</protein>
<proteinExistence type="predicted"/>
<gene>
    <name evidence="2" type="ORF">E2C01_002025</name>
</gene>
<evidence type="ECO:0000256" key="1">
    <source>
        <dbReference type="SAM" id="MobiDB-lite"/>
    </source>
</evidence>
<dbReference type="EMBL" id="VSRR010000068">
    <property type="protein sequence ID" value="MPC09414.1"/>
    <property type="molecule type" value="Genomic_DNA"/>
</dbReference>
<evidence type="ECO:0000313" key="3">
    <source>
        <dbReference type="Proteomes" id="UP000324222"/>
    </source>
</evidence>
<dbReference type="Proteomes" id="UP000324222">
    <property type="component" value="Unassembled WGS sequence"/>
</dbReference>
<evidence type="ECO:0000313" key="2">
    <source>
        <dbReference type="EMBL" id="MPC09414.1"/>
    </source>
</evidence>
<reference evidence="2 3" key="1">
    <citation type="submission" date="2019-05" db="EMBL/GenBank/DDBJ databases">
        <title>Another draft genome of Portunus trituberculatus and its Hox gene families provides insights of decapod evolution.</title>
        <authorList>
            <person name="Jeong J.-H."/>
            <person name="Song I."/>
            <person name="Kim S."/>
            <person name="Choi T."/>
            <person name="Kim D."/>
            <person name="Ryu S."/>
            <person name="Kim W."/>
        </authorList>
    </citation>
    <scope>NUCLEOTIDE SEQUENCE [LARGE SCALE GENOMIC DNA]</scope>
    <source>
        <tissue evidence="2">Muscle</tissue>
    </source>
</reference>